<evidence type="ECO:0000313" key="8">
    <source>
        <dbReference type="EMBL" id="AHB64491.1"/>
    </source>
</evidence>
<evidence type="ECO:0000256" key="5">
    <source>
        <dbReference type="SAM" id="MobiDB-lite"/>
    </source>
</evidence>
<evidence type="ECO:0000256" key="3">
    <source>
        <dbReference type="ARBA" id="ARBA00023172"/>
    </source>
</evidence>
<dbReference type="GO" id="GO:0015074">
    <property type="term" value="P:DNA integration"/>
    <property type="evidence" value="ECO:0007669"/>
    <property type="project" value="UniProtKB-KW"/>
</dbReference>
<keyword evidence="9" id="KW-1185">Reference proteome</keyword>
<dbReference type="InterPro" id="IPR011010">
    <property type="entry name" value="DNA_brk_join_enz"/>
</dbReference>
<evidence type="ECO:0000259" key="7">
    <source>
        <dbReference type="PROSITE" id="PS51900"/>
    </source>
</evidence>
<sequence>MKSPAFARLPEVVLLTDLDPIPPHEAVEMFHDAMVDEHAKSTRESNKHRLQAFVQFCDEEGIENLNEVTGRDLYKYRIWRREGQGDGRDPIKTVTLKGQLATLRRFLQFAADIDAVPQGFYEKLTLPTMTNGEDVSETTLDPERAIEILDYLEKARPSTRDHIILALLWETGARTGAIRGLDLEDVDLEGDHPRFSGPALQFVHRPETDTPLKNREAGTRWNRISEKTARYIEDYIDFHRDDVTDEYGREPLLTTSNGRPAGNTFRTTLYRITRPCWRGEDCPHDRDIDDCEATHIDHASKCPSARSPHDVRSGRVTYYRREDVPRRVVKDRLNASTDILDRHYDRRSDREQAEQRSDFLPDI</sequence>
<accession>V5TGU2</accession>
<organism evidence="8 9">
    <name type="scientific">Haloarcula hispanica N601</name>
    <dbReference type="NCBI Taxonomy" id="1417673"/>
    <lineage>
        <taxon>Archaea</taxon>
        <taxon>Methanobacteriati</taxon>
        <taxon>Methanobacteriota</taxon>
        <taxon>Stenosarchaea group</taxon>
        <taxon>Halobacteria</taxon>
        <taxon>Halobacteriales</taxon>
        <taxon>Haloarculaceae</taxon>
        <taxon>Haloarcula</taxon>
    </lineage>
</organism>
<feature type="domain" description="Tyr recombinase" evidence="6">
    <location>
        <begin position="135"/>
        <end position="357"/>
    </location>
</feature>
<evidence type="ECO:0000259" key="6">
    <source>
        <dbReference type="PROSITE" id="PS51898"/>
    </source>
</evidence>
<dbReference type="CDD" id="cd00397">
    <property type="entry name" value="DNA_BRE_C"/>
    <property type="match status" value="1"/>
</dbReference>
<dbReference type="AlphaFoldDB" id="V5TGU2"/>
<dbReference type="InterPro" id="IPR013762">
    <property type="entry name" value="Integrase-like_cat_sf"/>
</dbReference>
<dbReference type="InterPro" id="IPR004107">
    <property type="entry name" value="Integrase_SAM-like_N"/>
</dbReference>
<keyword evidence="2 4" id="KW-0238">DNA-binding</keyword>
<dbReference type="PANTHER" id="PTHR30349:SF41">
    <property type="entry name" value="INTEGRASE_RECOMBINASE PROTEIN MJ0367-RELATED"/>
    <property type="match status" value="1"/>
</dbReference>
<dbReference type="PANTHER" id="PTHR30349">
    <property type="entry name" value="PHAGE INTEGRASE-RELATED"/>
    <property type="match status" value="1"/>
</dbReference>
<dbReference type="InterPro" id="IPR010998">
    <property type="entry name" value="Integrase_recombinase_N"/>
</dbReference>
<keyword evidence="1" id="KW-0229">DNA integration</keyword>
<dbReference type="InterPro" id="IPR002104">
    <property type="entry name" value="Integrase_catalytic"/>
</dbReference>
<evidence type="ECO:0000256" key="2">
    <source>
        <dbReference type="ARBA" id="ARBA00023125"/>
    </source>
</evidence>
<dbReference type="PROSITE" id="PS51898">
    <property type="entry name" value="TYR_RECOMBINASE"/>
    <property type="match status" value="1"/>
</dbReference>
<dbReference type="PROSITE" id="PS51900">
    <property type="entry name" value="CB"/>
    <property type="match status" value="1"/>
</dbReference>
<dbReference type="Gene3D" id="1.10.150.130">
    <property type="match status" value="1"/>
</dbReference>
<dbReference type="Gene3D" id="1.10.443.10">
    <property type="entry name" value="Intergrase catalytic core"/>
    <property type="match status" value="1"/>
</dbReference>
<gene>
    <name evidence="8" type="ORF">HISP_00195</name>
</gene>
<feature type="region of interest" description="Disordered" evidence="5">
    <location>
        <begin position="344"/>
        <end position="363"/>
    </location>
</feature>
<dbReference type="KEGG" id="hhn:HISP_00195"/>
<dbReference type="InterPro" id="IPR050090">
    <property type="entry name" value="Tyrosine_recombinase_XerCD"/>
</dbReference>
<dbReference type="InterPro" id="IPR044068">
    <property type="entry name" value="CB"/>
</dbReference>
<evidence type="ECO:0000256" key="4">
    <source>
        <dbReference type="PROSITE-ProRule" id="PRU01248"/>
    </source>
</evidence>
<proteinExistence type="predicted"/>
<dbReference type="GO" id="GO:0003677">
    <property type="term" value="F:DNA binding"/>
    <property type="evidence" value="ECO:0007669"/>
    <property type="project" value="UniProtKB-UniRule"/>
</dbReference>
<dbReference type="Pfam" id="PF02899">
    <property type="entry name" value="Phage_int_SAM_1"/>
    <property type="match status" value="1"/>
</dbReference>
<protein>
    <submittedName>
        <fullName evidence="8">Integrase</fullName>
    </submittedName>
</protein>
<name>V5TGU2_HALHI</name>
<keyword evidence="3" id="KW-0233">DNA recombination</keyword>
<dbReference type="SUPFAM" id="SSF56349">
    <property type="entry name" value="DNA breaking-rejoining enzymes"/>
    <property type="match status" value="1"/>
</dbReference>
<reference evidence="8 9" key="1">
    <citation type="journal article" date="2014" name="Genome Announc.">
        <title>Complete Genome Sequence of the Extremely Halophilic Archaeon Haloarcula hispanica Strain N601.</title>
        <authorList>
            <person name="Ding J.Y."/>
            <person name="Chiang P.W."/>
            <person name="Hong M.J."/>
            <person name="Dyall-Smith M."/>
            <person name="Tang S.L."/>
        </authorList>
    </citation>
    <scope>NUCLEOTIDE SEQUENCE [LARGE SCALE GENOMIC DNA]</scope>
    <source>
        <strain evidence="8 9">N601</strain>
    </source>
</reference>
<evidence type="ECO:0000313" key="9">
    <source>
        <dbReference type="Proteomes" id="UP000018572"/>
    </source>
</evidence>
<dbReference type="Proteomes" id="UP000018572">
    <property type="component" value="Chromosome 1"/>
</dbReference>
<feature type="domain" description="Core-binding (CB)" evidence="7">
    <location>
        <begin position="21"/>
        <end position="111"/>
    </location>
</feature>
<dbReference type="GO" id="GO:0006310">
    <property type="term" value="P:DNA recombination"/>
    <property type="evidence" value="ECO:0007669"/>
    <property type="project" value="UniProtKB-KW"/>
</dbReference>
<evidence type="ECO:0000256" key="1">
    <source>
        <dbReference type="ARBA" id="ARBA00022908"/>
    </source>
</evidence>
<dbReference type="HOGENOM" id="CLU_045500_0_0_2"/>
<dbReference type="EMBL" id="CP006884">
    <property type="protein sequence ID" value="AHB64491.1"/>
    <property type="molecule type" value="Genomic_DNA"/>
</dbReference>